<gene>
    <name evidence="1" type="ORF">Tci_876073</name>
</gene>
<dbReference type="AlphaFoldDB" id="A0A699T5C7"/>
<protein>
    <submittedName>
        <fullName evidence="1">Uncharacterized protein</fullName>
    </submittedName>
</protein>
<evidence type="ECO:0000313" key="1">
    <source>
        <dbReference type="EMBL" id="GFD04104.1"/>
    </source>
</evidence>
<comment type="caution">
    <text evidence="1">The sequence shown here is derived from an EMBL/GenBank/DDBJ whole genome shotgun (WGS) entry which is preliminary data.</text>
</comment>
<sequence>YNSISKSMKKLLTHCGDGVEILAMPSEHQSDDVKIFMMASERNRLNEALEDLAERRRQDSCNTVVI</sequence>
<reference evidence="1" key="1">
    <citation type="journal article" date="2019" name="Sci. Rep.">
        <title>Draft genome of Tanacetum cinerariifolium, the natural source of mosquito coil.</title>
        <authorList>
            <person name="Yamashiro T."/>
            <person name="Shiraishi A."/>
            <person name="Satake H."/>
            <person name="Nakayama K."/>
        </authorList>
    </citation>
    <scope>NUCLEOTIDE SEQUENCE</scope>
</reference>
<accession>A0A699T5C7</accession>
<organism evidence="1">
    <name type="scientific">Tanacetum cinerariifolium</name>
    <name type="common">Dalmatian daisy</name>
    <name type="synonym">Chrysanthemum cinerariifolium</name>
    <dbReference type="NCBI Taxonomy" id="118510"/>
    <lineage>
        <taxon>Eukaryota</taxon>
        <taxon>Viridiplantae</taxon>
        <taxon>Streptophyta</taxon>
        <taxon>Embryophyta</taxon>
        <taxon>Tracheophyta</taxon>
        <taxon>Spermatophyta</taxon>
        <taxon>Magnoliopsida</taxon>
        <taxon>eudicotyledons</taxon>
        <taxon>Gunneridae</taxon>
        <taxon>Pentapetalae</taxon>
        <taxon>asterids</taxon>
        <taxon>campanulids</taxon>
        <taxon>Asterales</taxon>
        <taxon>Asteraceae</taxon>
        <taxon>Asteroideae</taxon>
        <taxon>Anthemideae</taxon>
        <taxon>Anthemidinae</taxon>
        <taxon>Tanacetum</taxon>
    </lineage>
</organism>
<feature type="non-terminal residue" evidence="1">
    <location>
        <position position="1"/>
    </location>
</feature>
<dbReference type="EMBL" id="BKCJ011209384">
    <property type="protein sequence ID" value="GFD04104.1"/>
    <property type="molecule type" value="Genomic_DNA"/>
</dbReference>
<proteinExistence type="predicted"/>
<name>A0A699T5C7_TANCI</name>